<sequence length="62" mass="7130">MAEFNKPTDSAGTVEVKKTAKRDALMDIEKKWQKDWQESGAFEMDMPEDDSVAPEKLHEVYP</sequence>
<dbReference type="Proteomes" id="UP001150581">
    <property type="component" value="Unassembled WGS sequence"/>
</dbReference>
<dbReference type="EMBL" id="JANBPG010000679">
    <property type="protein sequence ID" value="KAJ1894537.1"/>
    <property type="molecule type" value="Genomic_DNA"/>
</dbReference>
<evidence type="ECO:0000313" key="2">
    <source>
        <dbReference type="Proteomes" id="UP001150581"/>
    </source>
</evidence>
<name>A0ACC1IHR2_9FUNG</name>
<proteinExistence type="predicted"/>
<organism evidence="1 2">
    <name type="scientific">Kickxella alabastrina</name>
    <dbReference type="NCBI Taxonomy" id="61397"/>
    <lineage>
        <taxon>Eukaryota</taxon>
        <taxon>Fungi</taxon>
        <taxon>Fungi incertae sedis</taxon>
        <taxon>Zoopagomycota</taxon>
        <taxon>Kickxellomycotina</taxon>
        <taxon>Kickxellomycetes</taxon>
        <taxon>Kickxellales</taxon>
        <taxon>Kickxellaceae</taxon>
        <taxon>Kickxella</taxon>
    </lineage>
</organism>
<feature type="non-terminal residue" evidence="1">
    <location>
        <position position="62"/>
    </location>
</feature>
<keyword evidence="2" id="KW-1185">Reference proteome</keyword>
<evidence type="ECO:0000313" key="1">
    <source>
        <dbReference type="EMBL" id="KAJ1894537.1"/>
    </source>
</evidence>
<gene>
    <name evidence="1" type="ORF">LPJ66_005125</name>
</gene>
<comment type="caution">
    <text evidence="1">The sequence shown here is derived from an EMBL/GenBank/DDBJ whole genome shotgun (WGS) entry which is preliminary data.</text>
</comment>
<protein>
    <submittedName>
        <fullName evidence="1">Uncharacterized protein</fullName>
    </submittedName>
</protein>
<accession>A0ACC1IHR2</accession>
<reference evidence="1" key="1">
    <citation type="submission" date="2022-07" db="EMBL/GenBank/DDBJ databases">
        <title>Phylogenomic reconstructions and comparative analyses of Kickxellomycotina fungi.</title>
        <authorList>
            <person name="Reynolds N.K."/>
            <person name="Stajich J.E."/>
            <person name="Barry K."/>
            <person name="Grigoriev I.V."/>
            <person name="Crous P."/>
            <person name="Smith M.E."/>
        </authorList>
    </citation>
    <scope>NUCLEOTIDE SEQUENCE</scope>
    <source>
        <strain evidence="1">Benny 63K</strain>
    </source>
</reference>